<name>A0AA46TJF8_9ACTN</name>
<dbReference type="PANTHER" id="PTHR43881">
    <property type="entry name" value="GAMMA-GLUTAMYLTRANSPEPTIDASE (AFU_ORTHOLOGUE AFUA_4G13580)"/>
    <property type="match status" value="1"/>
</dbReference>
<keyword evidence="2" id="KW-1185">Reference proteome</keyword>
<proteinExistence type="predicted"/>
<dbReference type="KEGG" id="sgrg:L0C25_03820"/>
<dbReference type="InterPro" id="IPR029055">
    <property type="entry name" value="Ntn_hydrolases_N"/>
</dbReference>
<dbReference type="InterPro" id="IPR043138">
    <property type="entry name" value="GGT_lsub"/>
</dbReference>
<dbReference type="EMBL" id="CP094970">
    <property type="protein sequence ID" value="UYM06215.1"/>
    <property type="molecule type" value="Genomic_DNA"/>
</dbReference>
<dbReference type="Gene3D" id="1.10.246.130">
    <property type="match status" value="1"/>
</dbReference>
<sequence>MTDFTTRPELAGTFGMAASTHWLSSQTAMSVLERGGNAFDAVVAGGFVLQVVEPHQNGPGGDLPLLFSRVGDERPTVLCAQGPAPEAATPQAYRDLGLDLVPGSGQLAAVVPGATPGWLTLLRDHGTWELSDVLAYAIGYASNGYPLTAKVAAGIARVEQLFADEWTTSATVYLRGGRAPHAGALFTNPALAGTYERLVRAAVGSTRESRIASALTAWSDGFVAEAVDAWARTAWLDSTGTKHSGLITGADLARWRPAYEAPVGIEFGSHTVYKTGPWGQGPVLLQQLALLDGLDIRPGTPDFVHAVVEAAKLAFADREAWYGDVADVPLDALLSPAYNDGRRGLIGDEASLDLRPGAPGGRIPVLPEIIDRDTSVRPPVDATTGEPIAADGGSGRGDTVHLDVVDRWGTMISATPSGGWLHASPVIPDLGFGLGTRLQMAWLEEGLPNSLAPGKRPRTTLSPTMVSRDCEAVLAYGSPGGDQQDQWQLVFLLNHLLGGMNLQEAIDAPMFHTTHFPGSFYPRDAYPGQVVAEERLGAEVVAELESRGHRMSVAGAWELGRLSAVARDPRTGQVRAAANPRGMQGYAVGR</sequence>
<dbReference type="InterPro" id="IPR043137">
    <property type="entry name" value="GGT_ssub_C"/>
</dbReference>
<dbReference type="AlphaFoldDB" id="A0AA46TJF8"/>
<organism evidence="1 2">
    <name type="scientific">Solicola gregarius</name>
    <dbReference type="NCBI Taxonomy" id="2908642"/>
    <lineage>
        <taxon>Bacteria</taxon>
        <taxon>Bacillati</taxon>
        <taxon>Actinomycetota</taxon>
        <taxon>Actinomycetes</taxon>
        <taxon>Propionibacteriales</taxon>
        <taxon>Nocardioidaceae</taxon>
        <taxon>Solicola</taxon>
    </lineage>
</organism>
<dbReference type="PRINTS" id="PR01210">
    <property type="entry name" value="GGTRANSPTASE"/>
</dbReference>
<protein>
    <submittedName>
        <fullName evidence="1">Gamma-glutamyltransferase family protein</fullName>
    </submittedName>
</protein>
<dbReference type="Gene3D" id="3.60.20.40">
    <property type="match status" value="1"/>
</dbReference>
<gene>
    <name evidence="1" type="ORF">L0C25_03820</name>
</gene>
<accession>A0AA46TJF8</accession>
<dbReference type="RefSeq" id="WP_271635082.1">
    <property type="nucleotide sequence ID" value="NZ_CP094970.1"/>
</dbReference>
<evidence type="ECO:0000313" key="2">
    <source>
        <dbReference type="Proteomes" id="UP001164390"/>
    </source>
</evidence>
<dbReference type="InterPro" id="IPR052896">
    <property type="entry name" value="GGT-like_enzyme"/>
</dbReference>
<evidence type="ECO:0000313" key="1">
    <source>
        <dbReference type="EMBL" id="UYM06215.1"/>
    </source>
</evidence>
<reference evidence="1" key="1">
    <citation type="submission" date="2022-01" db="EMBL/GenBank/DDBJ databases">
        <title>Nocardioidaceae gen. sp. A5X3R13.</title>
        <authorList>
            <person name="Lopez Marin M.A."/>
            <person name="Uhlik O."/>
        </authorList>
    </citation>
    <scope>NUCLEOTIDE SEQUENCE</scope>
    <source>
        <strain evidence="1">A5X3R13</strain>
    </source>
</reference>
<dbReference type="PANTHER" id="PTHR43881:SF1">
    <property type="entry name" value="GAMMA-GLUTAMYLTRANSPEPTIDASE (AFU_ORTHOLOGUE AFUA_4G13580)"/>
    <property type="match status" value="1"/>
</dbReference>
<dbReference type="SUPFAM" id="SSF56235">
    <property type="entry name" value="N-terminal nucleophile aminohydrolases (Ntn hydrolases)"/>
    <property type="match status" value="1"/>
</dbReference>
<dbReference type="Pfam" id="PF01019">
    <property type="entry name" value="G_glu_transpept"/>
    <property type="match status" value="1"/>
</dbReference>
<dbReference type="Proteomes" id="UP001164390">
    <property type="component" value="Chromosome"/>
</dbReference>